<organism evidence="2 3">
    <name type="scientific">Tilletia horrida</name>
    <dbReference type="NCBI Taxonomy" id="155126"/>
    <lineage>
        <taxon>Eukaryota</taxon>
        <taxon>Fungi</taxon>
        <taxon>Dikarya</taxon>
        <taxon>Basidiomycota</taxon>
        <taxon>Ustilaginomycotina</taxon>
        <taxon>Exobasidiomycetes</taxon>
        <taxon>Tilletiales</taxon>
        <taxon>Tilletiaceae</taxon>
        <taxon>Tilletia</taxon>
    </lineage>
</organism>
<sequence length="527" mass="57242">MSVLRELGRHERSSVARTKYGSPPIITLAAVLTARDNDAQPILDHIDRRVDHILEGAPLLRCGVAQADSHRPRYCFLDPPPTAIDVVKLRDAVSISVQPGNDPDEIAHLRELRDESMRKEQVNWIQRSSQSLQQLLWNVALYPVQGHSRDAFILIVSVHHCLADGRGVFNILNGILSSKEPFLDNRQLPATSDSSFDMDQSSPEPSYGDELKNTPFWPEKLLQNLLECPSAMKSIDFDSTFAPKLKRAATRHGVKTLHPVLETAAILALGMSVSEEEEPLIATSTAISLRGSPYSTAPPASHGHFSGNWVGGRDDRILCNPTLTFWGRARQAAAGLADPVTLKKAILVWKGVDSFPSSTGVELDGQVDAVDQTPLQGDGWAQFLRHRVDQTPNISTYRASLGVSNLGFFPLDQDAQESLFTVGHCSWTQVASPTVCICLNIIGAGRPKVKPMAGNGVSHSGVAASTVATEAGVGGISLNVAYRQGSVDQQTIDKFHMVLTKLLHLLADGQVGEEDDVVKLRTMLASA</sequence>
<name>A0AAN6GQ16_9BASI</name>
<proteinExistence type="predicted"/>
<dbReference type="InterPro" id="IPR052058">
    <property type="entry name" value="Alcohol_O-acetyltransferase"/>
</dbReference>
<dbReference type="PANTHER" id="PTHR28037">
    <property type="entry name" value="ALCOHOL O-ACETYLTRANSFERASE 1-RELATED"/>
    <property type="match status" value="1"/>
</dbReference>
<dbReference type="AlphaFoldDB" id="A0AAN6GQ16"/>
<evidence type="ECO:0000313" key="2">
    <source>
        <dbReference type="EMBL" id="KAK0547943.1"/>
    </source>
</evidence>
<evidence type="ECO:0000256" key="1">
    <source>
        <dbReference type="SAM" id="MobiDB-lite"/>
    </source>
</evidence>
<dbReference type="Proteomes" id="UP001176517">
    <property type="component" value="Unassembled WGS sequence"/>
</dbReference>
<accession>A0AAN6GQ16</accession>
<protein>
    <submittedName>
        <fullName evidence="2">Uncharacterized protein</fullName>
    </submittedName>
</protein>
<gene>
    <name evidence="2" type="ORF">OC846_004665</name>
</gene>
<dbReference type="EMBL" id="JAPDMZ010000148">
    <property type="protein sequence ID" value="KAK0547943.1"/>
    <property type="molecule type" value="Genomic_DNA"/>
</dbReference>
<dbReference type="PANTHER" id="PTHR28037:SF1">
    <property type="entry name" value="ALCOHOL O-ACETYLTRANSFERASE 1-RELATED"/>
    <property type="match status" value="1"/>
</dbReference>
<reference evidence="2" key="1">
    <citation type="journal article" date="2023" name="PhytoFront">
        <title>Draft Genome Resources of Seven Strains of Tilletia horrida, Causal Agent of Kernel Smut of Rice.</title>
        <authorList>
            <person name="Khanal S."/>
            <person name="Antony Babu S."/>
            <person name="Zhou X.G."/>
        </authorList>
    </citation>
    <scope>NUCLEOTIDE SEQUENCE</scope>
    <source>
        <strain evidence="2">TX6</strain>
    </source>
</reference>
<feature type="compositionally biased region" description="Polar residues" evidence="1">
    <location>
        <begin position="188"/>
        <end position="204"/>
    </location>
</feature>
<keyword evidence="3" id="KW-1185">Reference proteome</keyword>
<feature type="region of interest" description="Disordered" evidence="1">
    <location>
        <begin position="187"/>
        <end position="212"/>
    </location>
</feature>
<comment type="caution">
    <text evidence="2">The sequence shown here is derived from an EMBL/GenBank/DDBJ whole genome shotgun (WGS) entry which is preliminary data.</text>
</comment>
<dbReference type="SUPFAM" id="SSF52777">
    <property type="entry name" value="CoA-dependent acyltransferases"/>
    <property type="match status" value="1"/>
</dbReference>
<evidence type="ECO:0000313" key="3">
    <source>
        <dbReference type="Proteomes" id="UP001176517"/>
    </source>
</evidence>